<protein>
    <recommendedName>
        <fullName evidence="8">Aldose 1-epimerase</fullName>
        <ecNumber evidence="8">5.1.3.3</ecNumber>
    </recommendedName>
</protein>
<evidence type="ECO:0000256" key="7">
    <source>
        <dbReference type="ARBA" id="ARBA00023277"/>
    </source>
</evidence>
<comment type="pathway">
    <text evidence="2 8">Carbohydrate metabolism; hexose metabolism.</text>
</comment>
<evidence type="ECO:0000256" key="3">
    <source>
        <dbReference type="ARBA" id="ARBA00006206"/>
    </source>
</evidence>
<dbReference type="PANTHER" id="PTHR10091:SF0">
    <property type="entry name" value="GALACTOSE MUTAROTASE"/>
    <property type="match status" value="1"/>
</dbReference>
<sequence>MRILKLLIACGLAGTINLSCNQIKKEKMTESASELPKTKFEKNINSEDFTTTIKGDSVKFFVLTNANGMEVTFTNYGQRLVSLYAPDKDGNFKDVVLGFNNLENYRSKKNFYGATIGRYGNRIAKGKFSLDGKTYDLAINNNENHLHGGEVGFESVVWKVVEQSKNAISFSRTSPDMEEGYPGNLDVRVSYVLTNDNELQISYEAKTDKPTYVNLTNHSFFNLKGEGEGTVNDHIALLNADKFTPVDNGLIPTGELRDVAGTPFDFRTPKLIGKDIEANYDQIKLGNGYDHNYVLNEVPKNREGLTFAARVVEPTSGRTLEVYTSEPGVQFYTGNFLDGSDIGKSGNPHLRRGSFCLETQHFPDSPNHPEFPSTQLNSGETYASYCTYKFGVTKN</sequence>
<dbReference type="InterPro" id="IPR015443">
    <property type="entry name" value="Aldose_1-epimerase"/>
</dbReference>
<dbReference type="RefSeq" id="WP_214610967.1">
    <property type="nucleotide sequence ID" value="NZ_JACATN010000002.1"/>
</dbReference>
<proteinExistence type="inferred from homology"/>
<comment type="catalytic activity">
    <reaction evidence="8">
        <text>alpha-D-glucose = beta-D-glucose</text>
        <dbReference type="Rhea" id="RHEA:10264"/>
        <dbReference type="ChEBI" id="CHEBI:15903"/>
        <dbReference type="ChEBI" id="CHEBI:17925"/>
        <dbReference type="EC" id="5.1.3.3"/>
    </reaction>
</comment>
<reference evidence="9 10" key="1">
    <citation type="submission" date="2020-06" db="EMBL/GenBank/DDBJ databases">
        <authorList>
            <person name="Isaeva M.P."/>
            <person name="Chernysheva N.Y."/>
        </authorList>
    </citation>
    <scope>NUCLEOTIDE SEQUENCE [LARGE SCALE GENOMIC DNA]</scope>
    <source>
        <strain evidence="9 10">KMM 6746</strain>
    </source>
</reference>
<evidence type="ECO:0000256" key="8">
    <source>
        <dbReference type="PIRNR" id="PIRNR005096"/>
    </source>
</evidence>
<dbReference type="Gene3D" id="2.70.98.10">
    <property type="match status" value="1"/>
</dbReference>
<name>A0ABS5WBI3_9FLAO</name>
<dbReference type="NCBIfam" id="NF008277">
    <property type="entry name" value="PRK11055.1"/>
    <property type="match status" value="1"/>
</dbReference>
<keyword evidence="5" id="KW-0106">Calcium</keyword>
<organism evidence="9 10">
    <name type="scientific">Zobellia barbeyronii</name>
    <dbReference type="NCBI Taxonomy" id="2748009"/>
    <lineage>
        <taxon>Bacteria</taxon>
        <taxon>Pseudomonadati</taxon>
        <taxon>Bacteroidota</taxon>
        <taxon>Flavobacteriia</taxon>
        <taxon>Flavobacteriales</taxon>
        <taxon>Flavobacteriaceae</taxon>
        <taxon>Zobellia</taxon>
    </lineage>
</organism>
<evidence type="ECO:0000256" key="2">
    <source>
        <dbReference type="ARBA" id="ARBA00005028"/>
    </source>
</evidence>
<dbReference type="InterPro" id="IPR047215">
    <property type="entry name" value="Galactose_mutarotase-like"/>
</dbReference>
<dbReference type="EMBL" id="JACATN010000002">
    <property type="protein sequence ID" value="MBT2160759.1"/>
    <property type="molecule type" value="Genomic_DNA"/>
</dbReference>
<dbReference type="InterPro" id="IPR008183">
    <property type="entry name" value="Aldose_1/G6P_1-epimerase"/>
</dbReference>
<dbReference type="InterPro" id="IPR011013">
    <property type="entry name" value="Gal_mutarotase_sf_dom"/>
</dbReference>
<comment type="cofactor">
    <cofactor evidence="1">
        <name>Ca(2+)</name>
        <dbReference type="ChEBI" id="CHEBI:29108"/>
    </cofactor>
</comment>
<gene>
    <name evidence="9" type="ORF">HW347_05740</name>
</gene>
<evidence type="ECO:0000313" key="9">
    <source>
        <dbReference type="EMBL" id="MBT2160759.1"/>
    </source>
</evidence>
<evidence type="ECO:0000256" key="4">
    <source>
        <dbReference type="ARBA" id="ARBA00011245"/>
    </source>
</evidence>
<evidence type="ECO:0000256" key="1">
    <source>
        <dbReference type="ARBA" id="ARBA00001913"/>
    </source>
</evidence>
<keyword evidence="7 8" id="KW-0119">Carbohydrate metabolism</keyword>
<dbReference type="EC" id="5.1.3.3" evidence="8"/>
<comment type="similarity">
    <text evidence="3 8">Belongs to the aldose epimerase family.</text>
</comment>
<keyword evidence="10" id="KW-1185">Reference proteome</keyword>
<comment type="caution">
    <text evidence="9">The sequence shown here is derived from an EMBL/GenBank/DDBJ whole genome shotgun (WGS) entry which is preliminary data.</text>
</comment>
<evidence type="ECO:0000256" key="6">
    <source>
        <dbReference type="ARBA" id="ARBA00023235"/>
    </source>
</evidence>
<evidence type="ECO:0000256" key="5">
    <source>
        <dbReference type="ARBA" id="ARBA00022837"/>
    </source>
</evidence>
<dbReference type="CDD" id="cd09019">
    <property type="entry name" value="galactose_mutarotase_like"/>
    <property type="match status" value="1"/>
</dbReference>
<dbReference type="Proteomes" id="UP000740413">
    <property type="component" value="Unassembled WGS sequence"/>
</dbReference>
<dbReference type="PANTHER" id="PTHR10091">
    <property type="entry name" value="ALDOSE-1-EPIMERASE"/>
    <property type="match status" value="1"/>
</dbReference>
<comment type="subunit">
    <text evidence="4">Monomer.</text>
</comment>
<keyword evidence="6 8" id="KW-0413">Isomerase</keyword>
<dbReference type="PIRSF" id="PIRSF005096">
    <property type="entry name" value="GALM"/>
    <property type="match status" value="1"/>
</dbReference>
<dbReference type="InterPro" id="IPR014718">
    <property type="entry name" value="GH-type_carb-bd"/>
</dbReference>
<accession>A0ABS5WBI3</accession>
<reference evidence="10" key="2">
    <citation type="submission" date="2023-07" db="EMBL/GenBank/DDBJ databases">
        <title>Zobellia barbeyronii sp. nov., a new marine flavobacterium, isolated from green and red algae.</title>
        <authorList>
            <person name="Nedashkovskaya O.I."/>
            <person name="Otstavnykh N."/>
            <person name="Zhukova N."/>
            <person name="Guzev K."/>
            <person name="Chausova V."/>
            <person name="Tekutyeva L."/>
            <person name="Mikhailov V."/>
            <person name="Isaeva M."/>
        </authorList>
    </citation>
    <scope>NUCLEOTIDE SEQUENCE [LARGE SCALE GENOMIC DNA]</scope>
    <source>
        <strain evidence="10">KMM 6746</strain>
    </source>
</reference>
<dbReference type="Pfam" id="PF01263">
    <property type="entry name" value="Aldose_epim"/>
    <property type="match status" value="1"/>
</dbReference>
<evidence type="ECO:0000313" key="10">
    <source>
        <dbReference type="Proteomes" id="UP000740413"/>
    </source>
</evidence>
<dbReference type="SUPFAM" id="SSF74650">
    <property type="entry name" value="Galactose mutarotase-like"/>
    <property type="match status" value="1"/>
</dbReference>